<sequence>MPREPTAETQADFPAGPPKRRKTRRGRTRRKPIAEGSPDSTTIPERPRILKVEIFPPGQPLVLETPRIVGSPPGPRPPPLEFRPWAPCALRLPPPRFTKPPKVALLPGDIRTYRLTSPRYRVPGTPRPLPVSQGTQTEELPAPAAAHAPRRTNADTQTDPWATSSASDSEPILYPGDKRWGPIRVTLTAPHISYRERRV</sequence>
<evidence type="ECO:0000313" key="3">
    <source>
        <dbReference type="Proteomes" id="UP001430953"/>
    </source>
</evidence>
<feature type="region of interest" description="Disordered" evidence="1">
    <location>
        <begin position="1"/>
        <end position="48"/>
    </location>
</feature>
<accession>A0AAW2EXR4</accession>
<feature type="region of interest" description="Disordered" evidence="1">
    <location>
        <begin position="118"/>
        <end position="177"/>
    </location>
</feature>
<name>A0AAW2EXR4_9HYME</name>
<organism evidence="2 3">
    <name type="scientific">Cardiocondyla obscurior</name>
    <dbReference type="NCBI Taxonomy" id="286306"/>
    <lineage>
        <taxon>Eukaryota</taxon>
        <taxon>Metazoa</taxon>
        <taxon>Ecdysozoa</taxon>
        <taxon>Arthropoda</taxon>
        <taxon>Hexapoda</taxon>
        <taxon>Insecta</taxon>
        <taxon>Pterygota</taxon>
        <taxon>Neoptera</taxon>
        <taxon>Endopterygota</taxon>
        <taxon>Hymenoptera</taxon>
        <taxon>Apocrita</taxon>
        <taxon>Aculeata</taxon>
        <taxon>Formicoidea</taxon>
        <taxon>Formicidae</taxon>
        <taxon>Myrmicinae</taxon>
        <taxon>Cardiocondyla</taxon>
    </lineage>
</organism>
<comment type="caution">
    <text evidence="2">The sequence shown here is derived from an EMBL/GenBank/DDBJ whole genome shotgun (WGS) entry which is preliminary data.</text>
</comment>
<gene>
    <name evidence="2" type="ORF">PUN28_015761</name>
</gene>
<feature type="compositionally biased region" description="Polar residues" evidence="1">
    <location>
        <begin position="154"/>
        <end position="168"/>
    </location>
</feature>
<dbReference type="EMBL" id="JADYXP020000017">
    <property type="protein sequence ID" value="KAL0107423.1"/>
    <property type="molecule type" value="Genomic_DNA"/>
</dbReference>
<evidence type="ECO:0000313" key="2">
    <source>
        <dbReference type="EMBL" id="KAL0107423.1"/>
    </source>
</evidence>
<feature type="compositionally biased region" description="Basic residues" evidence="1">
    <location>
        <begin position="18"/>
        <end position="31"/>
    </location>
</feature>
<dbReference type="Proteomes" id="UP001430953">
    <property type="component" value="Unassembled WGS sequence"/>
</dbReference>
<protein>
    <submittedName>
        <fullName evidence="2">Uncharacterized protein</fullName>
    </submittedName>
</protein>
<evidence type="ECO:0000256" key="1">
    <source>
        <dbReference type="SAM" id="MobiDB-lite"/>
    </source>
</evidence>
<dbReference type="AlphaFoldDB" id="A0AAW2EXR4"/>
<proteinExistence type="predicted"/>
<reference evidence="2 3" key="1">
    <citation type="submission" date="2023-03" db="EMBL/GenBank/DDBJ databases">
        <title>High recombination rates correlate with genetic variation in Cardiocondyla obscurior ants.</title>
        <authorList>
            <person name="Errbii M."/>
        </authorList>
    </citation>
    <scope>NUCLEOTIDE SEQUENCE [LARGE SCALE GENOMIC DNA]</scope>
    <source>
        <strain evidence="2">Alpha-2009</strain>
        <tissue evidence="2">Whole body</tissue>
    </source>
</reference>
<keyword evidence="3" id="KW-1185">Reference proteome</keyword>